<dbReference type="AlphaFoldDB" id="X1K4X2"/>
<protein>
    <submittedName>
        <fullName evidence="1">Uncharacterized protein</fullName>
    </submittedName>
</protein>
<gene>
    <name evidence="1" type="ORF">S06H3_02636</name>
</gene>
<organism evidence="1">
    <name type="scientific">marine sediment metagenome</name>
    <dbReference type="NCBI Taxonomy" id="412755"/>
    <lineage>
        <taxon>unclassified sequences</taxon>
        <taxon>metagenomes</taxon>
        <taxon>ecological metagenomes</taxon>
    </lineage>
</organism>
<name>X1K4X2_9ZZZZ</name>
<feature type="non-terminal residue" evidence="1">
    <location>
        <position position="1"/>
    </location>
</feature>
<dbReference type="EMBL" id="BARV01000787">
    <property type="protein sequence ID" value="GAI02067.1"/>
    <property type="molecule type" value="Genomic_DNA"/>
</dbReference>
<sequence length="37" mass="4321">ALPYYGLSTYLGNFILEKGYYCLAFRVFRKGKVIEVK</sequence>
<accession>X1K4X2</accession>
<reference evidence="1" key="1">
    <citation type="journal article" date="2014" name="Front. Microbiol.">
        <title>High frequency of phylogenetically diverse reductive dehalogenase-homologous genes in deep subseafloor sedimentary metagenomes.</title>
        <authorList>
            <person name="Kawai M."/>
            <person name="Futagami T."/>
            <person name="Toyoda A."/>
            <person name="Takaki Y."/>
            <person name="Nishi S."/>
            <person name="Hori S."/>
            <person name="Arai W."/>
            <person name="Tsubouchi T."/>
            <person name="Morono Y."/>
            <person name="Uchiyama I."/>
            <person name="Ito T."/>
            <person name="Fujiyama A."/>
            <person name="Inagaki F."/>
            <person name="Takami H."/>
        </authorList>
    </citation>
    <scope>NUCLEOTIDE SEQUENCE</scope>
    <source>
        <strain evidence="1">Expedition CK06-06</strain>
    </source>
</reference>
<evidence type="ECO:0000313" key="1">
    <source>
        <dbReference type="EMBL" id="GAI02067.1"/>
    </source>
</evidence>
<comment type="caution">
    <text evidence="1">The sequence shown here is derived from an EMBL/GenBank/DDBJ whole genome shotgun (WGS) entry which is preliminary data.</text>
</comment>
<proteinExistence type="predicted"/>